<dbReference type="EMBL" id="QKYT01000247">
    <property type="protein sequence ID" value="RIA88776.1"/>
    <property type="molecule type" value="Genomic_DNA"/>
</dbReference>
<dbReference type="InterPro" id="IPR018631">
    <property type="entry name" value="AAA-ATPase-like_dom"/>
</dbReference>
<dbReference type="PANTHER" id="PTHR34825">
    <property type="entry name" value="CONSERVED PROTEIN, WITH A WEAK D-GALACTARATE DEHYDRATASE/ALTRONATE HYDROLASE DOMAIN"/>
    <property type="match status" value="1"/>
</dbReference>
<dbReference type="STRING" id="658196.A0A397SVX1"/>
<evidence type="ECO:0000313" key="2">
    <source>
        <dbReference type="EMBL" id="RIA88776.1"/>
    </source>
</evidence>
<keyword evidence="3" id="KW-1185">Reference proteome</keyword>
<comment type="caution">
    <text evidence="2">The sequence shown here is derived from an EMBL/GenBank/DDBJ whole genome shotgun (WGS) entry which is preliminary data.</text>
</comment>
<dbReference type="PANTHER" id="PTHR34825:SF1">
    <property type="entry name" value="AAA-ATPASE-LIKE DOMAIN-CONTAINING PROTEIN"/>
    <property type="match status" value="1"/>
</dbReference>
<dbReference type="Proteomes" id="UP000265703">
    <property type="component" value="Unassembled WGS sequence"/>
</dbReference>
<dbReference type="Pfam" id="PF09820">
    <property type="entry name" value="AAA-ATPase_like"/>
    <property type="match status" value="1"/>
</dbReference>
<evidence type="ECO:0000259" key="1">
    <source>
        <dbReference type="Pfam" id="PF09820"/>
    </source>
</evidence>
<dbReference type="AlphaFoldDB" id="A0A397SVX1"/>
<proteinExistence type="predicted"/>
<reference evidence="2 3" key="1">
    <citation type="submission" date="2018-06" db="EMBL/GenBank/DDBJ databases">
        <title>Comparative genomics reveals the genomic features of Rhizophagus irregularis, R. cerebriforme, R. diaphanum and Gigaspora rosea, and their symbiotic lifestyle signature.</title>
        <authorList>
            <person name="Morin E."/>
            <person name="San Clemente H."/>
            <person name="Chen E.C.H."/>
            <person name="De La Providencia I."/>
            <person name="Hainaut M."/>
            <person name="Kuo A."/>
            <person name="Kohler A."/>
            <person name="Murat C."/>
            <person name="Tang N."/>
            <person name="Roy S."/>
            <person name="Loubradou J."/>
            <person name="Henrissat B."/>
            <person name="Grigoriev I.V."/>
            <person name="Corradi N."/>
            <person name="Roux C."/>
            <person name="Martin F.M."/>
        </authorList>
    </citation>
    <scope>NUCLEOTIDE SEQUENCE [LARGE SCALE GENOMIC DNA]</scope>
    <source>
        <strain evidence="2 3">DAOM 227022</strain>
    </source>
</reference>
<gene>
    <name evidence="2" type="ORF">C1645_825804</name>
</gene>
<dbReference type="OrthoDB" id="5584915at2759"/>
<sequence length="141" mass="16780">MLNKSCFDSISSGKFEDDVTEDALFYLFKYLKDYHKNKCIVLIDEYNYPLDIAYQYQYYEKARDFFASLFEAFLKDNNENLEKVLLIGVSCITKSGYLLGLNNLIVFPMYNKEFANYFRFTEDEIFIFLQYNDKEGTLEAH</sequence>
<accession>A0A397SVX1</accession>
<feature type="domain" description="AAA-ATPase-like" evidence="1">
    <location>
        <begin position="17"/>
        <end position="96"/>
    </location>
</feature>
<organism evidence="2 3">
    <name type="scientific">Glomus cerebriforme</name>
    <dbReference type="NCBI Taxonomy" id="658196"/>
    <lineage>
        <taxon>Eukaryota</taxon>
        <taxon>Fungi</taxon>
        <taxon>Fungi incertae sedis</taxon>
        <taxon>Mucoromycota</taxon>
        <taxon>Glomeromycotina</taxon>
        <taxon>Glomeromycetes</taxon>
        <taxon>Glomerales</taxon>
        <taxon>Glomeraceae</taxon>
        <taxon>Glomus</taxon>
    </lineage>
</organism>
<evidence type="ECO:0000313" key="3">
    <source>
        <dbReference type="Proteomes" id="UP000265703"/>
    </source>
</evidence>
<protein>
    <submittedName>
        <fullName evidence="2">AAA-ATPase-like domain-containing protein</fullName>
    </submittedName>
</protein>
<name>A0A397SVX1_9GLOM</name>